<protein>
    <recommendedName>
        <fullName evidence="4">Glycosyltransferase RgtA/B/C/D-like domain-containing protein</fullName>
    </recommendedName>
</protein>
<feature type="transmembrane region" description="Helical" evidence="1">
    <location>
        <begin position="144"/>
        <end position="160"/>
    </location>
</feature>
<feature type="transmembrane region" description="Helical" evidence="1">
    <location>
        <begin position="212"/>
        <end position="234"/>
    </location>
</feature>
<dbReference type="EMBL" id="CP015217">
    <property type="protein sequence ID" value="AOP33181.1"/>
    <property type="molecule type" value="Genomic_DNA"/>
</dbReference>
<feature type="transmembrane region" description="Helical" evidence="1">
    <location>
        <begin position="114"/>
        <end position="132"/>
    </location>
</feature>
<evidence type="ECO:0000313" key="2">
    <source>
        <dbReference type="EMBL" id="AOP33181.1"/>
    </source>
</evidence>
<name>A0A1D7UUF0_9LEPT</name>
<dbReference type="AlphaFoldDB" id="A0A1D7UUF0"/>
<evidence type="ECO:0000313" key="3">
    <source>
        <dbReference type="Proteomes" id="UP000094197"/>
    </source>
</evidence>
<dbReference type="RefSeq" id="WP_069606422.1">
    <property type="nucleotide sequence ID" value="NZ_CP015217.1"/>
</dbReference>
<dbReference type="OrthoDB" id="2020414at2"/>
<sequence>MNFPGIAFVKRISGKSVLLLFFIPFYTIVFYHSAWLSDDSFITFRVVDNFLNGLGLRWNPLERVQVYTHPLWLFLLIPTQALVREISISAYLLSYLCGILFLSSFVFAFSKFRIFVGIVSVSFLVLFSSKIFVDYNTSGLENPLSFLLLLLFLIQFYSLYSNSEEGISGRSGFLIGLLTAFLLLTRLDLALLLIAPLIILFLRISKIERVRFLMYGFLGLLPWLIFLIFSLVYYGSIFPNTFYAKTNVISSLSERMIAGWNYIRVSLKWDPIASFVFLSHLILIFSEAIVGRFRKIEWVLTKKERKVLLVGAGSILPVFIYLLWIGGDFMAGRFFGSCLIVSLYSQMLFWSIRLETKPKSVQGTLAVFGTIVLVYYLLHPLSPFQYFSKRSEVRVEKGIADERTSYQDNVSLKSWLRGVYPESHPWAQYAIKIRFSQGRESKERILERDRRIVSKKEDSSSDTNPLSVAREVEITTNVGLAGFYGGPEVHWIDLLGITDPFLARLPGKGFPGHYIRLLPEGYKEYVEESASVLGSSELDRLYYEVRLLSEEELWSGERWKVVFDFMFLGRGNFKKRFIEGFRYPFVVEAYLNTLYGIPFTNWKEEDVEEYLNREYFGPASLSPAKMRE</sequence>
<feature type="transmembrane region" description="Helical" evidence="1">
    <location>
        <begin position="172"/>
        <end position="200"/>
    </location>
</feature>
<dbReference type="KEGG" id="laj:A0128_04515"/>
<dbReference type="Proteomes" id="UP000094197">
    <property type="component" value="Chromosome 1"/>
</dbReference>
<feature type="transmembrane region" description="Helical" evidence="1">
    <location>
        <begin position="12"/>
        <end position="31"/>
    </location>
</feature>
<feature type="transmembrane region" description="Helical" evidence="1">
    <location>
        <begin position="66"/>
        <end position="83"/>
    </location>
</feature>
<reference evidence="2 3" key="1">
    <citation type="submission" date="2016-04" db="EMBL/GenBank/DDBJ databases">
        <title>Complete genome seqeunce of Leptospira alstonii serovar Room22.</title>
        <authorList>
            <person name="Nally J.E."/>
            <person name="Bayles D.O."/>
            <person name="Hurley D."/>
            <person name="Fanning S."/>
            <person name="McMahon B.J."/>
            <person name="Arent Z."/>
        </authorList>
    </citation>
    <scope>NUCLEOTIDE SEQUENCE [LARGE SCALE GENOMIC DNA]</scope>
    <source>
        <strain evidence="2 3">GWTS #1</strain>
    </source>
</reference>
<feature type="transmembrane region" description="Helical" evidence="1">
    <location>
        <begin position="90"/>
        <end position="108"/>
    </location>
</feature>
<proteinExistence type="predicted"/>
<keyword evidence="1" id="KW-0812">Transmembrane</keyword>
<feature type="transmembrane region" description="Helical" evidence="1">
    <location>
        <begin position="330"/>
        <end position="349"/>
    </location>
</feature>
<keyword evidence="1" id="KW-1133">Transmembrane helix</keyword>
<keyword evidence="1" id="KW-0472">Membrane</keyword>
<organism evidence="2 3">
    <name type="scientific">Leptospira tipperaryensis</name>
    <dbReference type="NCBI Taxonomy" id="2564040"/>
    <lineage>
        <taxon>Bacteria</taxon>
        <taxon>Pseudomonadati</taxon>
        <taxon>Spirochaetota</taxon>
        <taxon>Spirochaetia</taxon>
        <taxon>Leptospirales</taxon>
        <taxon>Leptospiraceae</taxon>
        <taxon>Leptospira</taxon>
    </lineage>
</organism>
<evidence type="ECO:0008006" key="4">
    <source>
        <dbReference type="Google" id="ProtNLM"/>
    </source>
</evidence>
<keyword evidence="3" id="KW-1185">Reference proteome</keyword>
<feature type="transmembrane region" description="Helical" evidence="1">
    <location>
        <begin position="272"/>
        <end position="293"/>
    </location>
</feature>
<feature type="transmembrane region" description="Helical" evidence="1">
    <location>
        <begin position="305"/>
        <end position="324"/>
    </location>
</feature>
<accession>A0A1D7UUF0</accession>
<gene>
    <name evidence="2" type="ORF">A0128_04515</name>
</gene>
<feature type="transmembrane region" description="Helical" evidence="1">
    <location>
        <begin position="361"/>
        <end position="378"/>
    </location>
</feature>
<evidence type="ECO:0000256" key="1">
    <source>
        <dbReference type="SAM" id="Phobius"/>
    </source>
</evidence>